<keyword evidence="1" id="KW-0863">Zinc-finger</keyword>
<dbReference type="EMBL" id="JAHUZN010000004">
    <property type="protein sequence ID" value="KAG8496299.1"/>
    <property type="molecule type" value="Genomic_DNA"/>
</dbReference>
<organism evidence="4 5">
    <name type="scientific">Gossypium anomalum</name>
    <dbReference type="NCBI Taxonomy" id="47600"/>
    <lineage>
        <taxon>Eukaryota</taxon>
        <taxon>Viridiplantae</taxon>
        <taxon>Streptophyta</taxon>
        <taxon>Embryophyta</taxon>
        <taxon>Tracheophyta</taxon>
        <taxon>Spermatophyta</taxon>
        <taxon>Magnoliopsida</taxon>
        <taxon>eudicotyledons</taxon>
        <taxon>Gunneridae</taxon>
        <taxon>Pentapetalae</taxon>
        <taxon>rosids</taxon>
        <taxon>malvids</taxon>
        <taxon>Malvales</taxon>
        <taxon>Malvaceae</taxon>
        <taxon>Malvoideae</taxon>
        <taxon>Gossypium</taxon>
    </lineage>
</organism>
<comment type="caution">
    <text evidence="4">The sequence shown here is derived from an EMBL/GenBank/DDBJ whole genome shotgun (WGS) entry which is preliminary data.</text>
</comment>
<dbReference type="PANTHER" id="PTHR31973">
    <property type="entry name" value="POLYPROTEIN, PUTATIVE-RELATED"/>
    <property type="match status" value="1"/>
</dbReference>
<evidence type="ECO:0000313" key="4">
    <source>
        <dbReference type="EMBL" id="KAG8496299.1"/>
    </source>
</evidence>
<feature type="domain" description="SWIM-type" evidence="3">
    <location>
        <begin position="370"/>
        <end position="402"/>
    </location>
</feature>
<evidence type="ECO:0000256" key="2">
    <source>
        <dbReference type="SAM" id="SignalP"/>
    </source>
</evidence>
<dbReference type="Pfam" id="PF04434">
    <property type="entry name" value="SWIM"/>
    <property type="match status" value="1"/>
</dbReference>
<feature type="chain" id="PRO_5035200749" description="SWIM-type domain-containing protein" evidence="2">
    <location>
        <begin position="21"/>
        <end position="418"/>
    </location>
</feature>
<reference evidence="4 5" key="1">
    <citation type="journal article" date="2021" name="bioRxiv">
        <title>The Gossypium anomalum genome as a resource for cotton improvement and evolutionary analysis of hybrid incompatibility.</title>
        <authorList>
            <person name="Grover C.E."/>
            <person name="Yuan D."/>
            <person name="Arick M.A."/>
            <person name="Miller E.R."/>
            <person name="Hu G."/>
            <person name="Peterson D.G."/>
            <person name="Wendel J.F."/>
            <person name="Udall J.A."/>
        </authorList>
    </citation>
    <scope>NUCLEOTIDE SEQUENCE [LARGE SCALE GENOMIC DNA]</scope>
    <source>
        <strain evidence="4">JFW-Udall</strain>
        <tissue evidence="4">Leaf</tissue>
    </source>
</reference>
<gene>
    <name evidence="4" type="ORF">CXB51_009241</name>
</gene>
<dbReference type="Proteomes" id="UP000701853">
    <property type="component" value="Chromosome 4"/>
</dbReference>
<feature type="signal peptide" evidence="2">
    <location>
        <begin position="1"/>
        <end position="20"/>
    </location>
</feature>
<keyword evidence="1" id="KW-0862">Zinc</keyword>
<evidence type="ECO:0000259" key="3">
    <source>
        <dbReference type="PROSITE" id="PS50966"/>
    </source>
</evidence>
<dbReference type="InterPro" id="IPR007527">
    <property type="entry name" value="Znf_SWIM"/>
</dbReference>
<evidence type="ECO:0000256" key="1">
    <source>
        <dbReference type="PROSITE-ProRule" id="PRU00325"/>
    </source>
</evidence>
<keyword evidence="5" id="KW-1185">Reference proteome</keyword>
<keyword evidence="1" id="KW-0479">Metal-binding</keyword>
<name>A0A8J6D5A6_9ROSI</name>
<dbReference type="PANTHER" id="PTHR31973:SF187">
    <property type="entry name" value="MUTATOR TRANSPOSASE MUDRA PROTEIN"/>
    <property type="match status" value="1"/>
</dbReference>
<proteinExistence type="predicted"/>
<keyword evidence="2" id="KW-0732">Signal</keyword>
<dbReference type="OrthoDB" id="687700at2759"/>
<evidence type="ECO:0000313" key="5">
    <source>
        <dbReference type="Proteomes" id="UP000701853"/>
    </source>
</evidence>
<dbReference type="GO" id="GO:0008270">
    <property type="term" value="F:zinc ion binding"/>
    <property type="evidence" value="ECO:0007669"/>
    <property type="project" value="UniProtKB-KW"/>
</dbReference>
<sequence>MNITLACMLVASLSVAYFLGNIVQTSRPYHKVQIIYFYVPNSMNLEDEFRDINFIVMLNYWYKYFEINLCVDHEIDNPNILKDEPLLLTGGLYKNSLMEKLKDFKEKYVMIGQDINGNLEGIESEPEIEVIGDAVVQKEHEEDTTKVDCDEIEYYDSDDHEGCFFKRRHCHPKIFKGSRKELKIVTNGSKHIRVKCVASTKCLSRIFTIYSRSISNYKGPSKNELKEIQRRVASELHTSKKKVSEILAGNCNDEFELLWDCANELRAKNPSSTIKMVVKRVTPDSSLHFKRFYIYFDALKRGWKEGCRLILVAVGRDVNNQMYPIVWAIIKNYGLSVKRKFDQNKKDGVQWQIVWNDDNGCEVKRGRKQYIINLQERICSCRSWQLTSLPCTHACSAYETWVVSQMIIWINITKKKCT</sequence>
<protein>
    <recommendedName>
        <fullName evidence="3">SWIM-type domain-containing protein</fullName>
    </recommendedName>
</protein>
<dbReference type="AlphaFoldDB" id="A0A8J6D5A6"/>
<dbReference type="PROSITE" id="PS50966">
    <property type="entry name" value="ZF_SWIM"/>
    <property type="match status" value="1"/>
</dbReference>
<accession>A0A8J6D5A6</accession>